<feature type="compositionally biased region" description="Basic and acidic residues" evidence="1">
    <location>
        <begin position="939"/>
        <end position="965"/>
    </location>
</feature>
<dbReference type="Proteomes" id="UP000709295">
    <property type="component" value="Unassembled WGS sequence"/>
</dbReference>
<accession>A0A8J5IQQ7</accession>
<feature type="region of interest" description="Disordered" evidence="1">
    <location>
        <begin position="86"/>
        <end position="266"/>
    </location>
</feature>
<name>A0A8J5IQQ7_9STRA</name>
<keyword evidence="3" id="KW-1185">Reference proteome</keyword>
<feature type="region of interest" description="Disordered" evidence="1">
    <location>
        <begin position="402"/>
        <end position="476"/>
    </location>
</feature>
<feature type="compositionally biased region" description="Basic residues" evidence="1">
    <location>
        <begin position="108"/>
        <end position="120"/>
    </location>
</feature>
<feature type="compositionally biased region" description="Polar residues" evidence="1">
    <location>
        <begin position="453"/>
        <end position="462"/>
    </location>
</feature>
<dbReference type="PANTHER" id="PTHR36960">
    <property type="entry name" value="SI:DKEY-32E6.3"/>
    <property type="match status" value="1"/>
</dbReference>
<feature type="compositionally biased region" description="Basic and acidic residues" evidence="1">
    <location>
        <begin position="402"/>
        <end position="442"/>
    </location>
</feature>
<feature type="compositionally biased region" description="Basic and acidic residues" evidence="1">
    <location>
        <begin position="158"/>
        <end position="172"/>
    </location>
</feature>
<proteinExistence type="predicted"/>
<feature type="compositionally biased region" description="Basic and acidic residues" evidence="1">
    <location>
        <begin position="86"/>
        <end position="98"/>
    </location>
</feature>
<feature type="compositionally biased region" description="Basic and acidic residues" evidence="1">
    <location>
        <begin position="210"/>
        <end position="264"/>
    </location>
</feature>
<evidence type="ECO:0000256" key="1">
    <source>
        <dbReference type="SAM" id="MobiDB-lite"/>
    </source>
</evidence>
<feature type="compositionally biased region" description="Low complexity" evidence="1">
    <location>
        <begin position="466"/>
        <end position="476"/>
    </location>
</feature>
<feature type="compositionally biased region" description="Polar residues" evidence="1">
    <location>
        <begin position="901"/>
        <end position="915"/>
    </location>
</feature>
<protein>
    <submittedName>
        <fullName evidence="2">Uncharacterized protein</fullName>
    </submittedName>
</protein>
<sequence length="979" mass="109553">MEVTAAPPQLDEAIAYLQAEIAALRAGEKEAILPALAVAVAAGEAPLPEPQFAPLLAVWTPAASSFSTELAALVDQFEAARRREEEAVHRREDKDVKIPVHSALQRVRGQRRRPRTRPRRRFEDPDEGDASQSASDGTPTPTPSPRADVAVPVAVPEVNKEEEKKEEKKEENVDTDVVMDETEARTEEKDVEMTEVKDEKGIEENAENENAEKKEAKEKNAEEKNTEEKKTEVKVENREHTTEEKVENNEKVEEKVVEEKNPEKEEAEAALASLKALRKSMLLDVLSKIVSVAKSKDVNPAMFSRSEDEKDADKNEEQVDLEKIQDRVAGGVVCEWAQFAEQVYLFCQHVVTDAEQRELPEARRKGVELLHFARTLTETLRKASVKKEAILLQKIRDAEEAAAGRKEEAVRIEQEAAARKEEEEKRDDDAKDDSKDMERPSADEWDNEAAETADNQDSSNKAISGLASDPPSSSTTLSSILMATSKRRSVVLHFDLNRTVLMSDAAGGRTMENTVDYLLSECSWGYVNPNRPSEWICVSGASSIEPPAAETNGHKLITYKQFVDDAHPYQSLAAAQGSDIDQIKAVNKAAKKKRTALQSAFTGGEDAPGRRVRDSFKEVMEKLHFPMGEQREAAKQLAATMPKSRLQEAWSEGRYYLLPSFLQFLSYLSSPKVTEKEMDVKLVFRTFGDDIVEVARELDLLVDGQHPVGLPALPERFRLKLEPTARRIGTFYRDGFEADGTALAVGTLTKVPFSSKLVEEGPSAPNNFYATSDPEVKVIRGFQSIQETLDGMLQGASTLALRDYWEWWSAHAEDGQYGKLLLIDDEKMGKDDDVTVFFDDHIEAHHSHIVDVRDVRSGAPVDFEKSRGKYLQRVEPFAAITDPNYFTSLFEISIADKKRASGSSPPMDTAMNNQPSKRKRTDTSPVKTPAAPLPDAETELLRALEEEILKEEEKNKHDKNKKFPLEEEEDDDYDESDDE</sequence>
<dbReference type="PANTHER" id="PTHR36960:SF1">
    <property type="entry name" value="SI:DKEY-32E6.3"/>
    <property type="match status" value="1"/>
</dbReference>
<feature type="compositionally biased region" description="Basic and acidic residues" evidence="1">
    <location>
        <begin position="182"/>
        <end position="203"/>
    </location>
</feature>
<evidence type="ECO:0000313" key="2">
    <source>
        <dbReference type="EMBL" id="KAG6967212.1"/>
    </source>
</evidence>
<evidence type="ECO:0000313" key="3">
    <source>
        <dbReference type="Proteomes" id="UP000709295"/>
    </source>
</evidence>
<dbReference type="EMBL" id="JAENGY010000279">
    <property type="protein sequence ID" value="KAG6967212.1"/>
    <property type="molecule type" value="Genomic_DNA"/>
</dbReference>
<comment type="caution">
    <text evidence="2">The sequence shown here is derived from an EMBL/GenBank/DDBJ whole genome shotgun (WGS) entry which is preliminary data.</text>
</comment>
<feature type="region of interest" description="Disordered" evidence="1">
    <location>
        <begin position="898"/>
        <end position="979"/>
    </location>
</feature>
<gene>
    <name evidence="2" type="ORF">JG688_00006415</name>
</gene>
<organism evidence="2 3">
    <name type="scientific">Phytophthora aleatoria</name>
    <dbReference type="NCBI Taxonomy" id="2496075"/>
    <lineage>
        <taxon>Eukaryota</taxon>
        <taxon>Sar</taxon>
        <taxon>Stramenopiles</taxon>
        <taxon>Oomycota</taxon>
        <taxon>Peronosporomycetes</taxon>
        <taxon>Peronosporales</taxon>
        <taxon>Peronosporaceae</taxon>
        <taxon>Phytophthora</taxon>
    </lineage>
</organism>
<feature type="compositionally biased region" description="Polar residues" evidence="1">
    <location>
        <begin position="130"/>
        <end position="139"/>
    </location>
</feature>
<reference evidence="2" key="1">
    <citation type="submission" date="2021-01" db="EMBL/GenBank/DDBJ databases">
        <title>Phytophthora aleatoria, a newly-described species from Pinus radiata is distinct from Phytophthora cactorum isolates based on comparative genomics.</title>
        <authorList>
            <person name="Mcdougal R."/>
            <person name="Panda P."/>
            <person name="Williams N."/>
            <person name="Studholme D.J."/>
        </authorList>
    </citation>
    <scope>NUCLEOTIDE SEQUENCE</scope>
    <source>
        <strain evidence="2">NZFS 4037</strain>
    </source>
</reference>
<feature type="compositionally biased region" description="Acidic residues" evidence="1">
    <location>
        <begin position="966"/>
        <end position="979"/>
    </location>
</feature>
<dbReference type="AlphaFoldDB" id="A0A8J5IQQ7"/>